<organism evidence="2 3">
    <name type="scientific">Herpetosiphon gulosus</name>
    <dbReference type="NCBI Taxonomy" id="1973496"/>
    <lineage>
        <taxon>Bacteria</taxon>
        <taxon>Bacillati</taxon>
        <taxon>Chloroflexota</taxon>
        <taxon>Chloroflexia</taxon>
        <taxon>Herpetosiphonales</taxon>
        <taxon>Herpetosiphonaceae</taxon>
        <taxon>Herpetosiphon</taxon>
    </lineage>
</organism>
<reference evidence="2 3" key="1">
    <citation type="submission" date="2024-02" db="EMBL/GenBank/DDBJ databases">
        <title>Herpetosiphon gulosus NBRC 112829.</title>
        <authorList>
            <person name="Ichikawa N."/>
            <person name="Katano-Makiyama Y."/>
            <person name="Hidaka K."/>
        </authorList>
    </citation>
    <scope>NUCLEOTIDE SEQUENCE [LARGE SCALE GENOMIC DNA]</scope>
    <source>
        <strain evidence="2 3">NBRC 112829</strain>
    </source>
</reference>
<feature type="transmembrane region" description="Helical" evidence="1">
    <location>
        <begin position="15"/>
        <end position="35"/>
    </location>
</feature>
<proteinExistence type="predicted"/>
<evidence type="ECO:0008006" key="4">
    <source>
        <dbReference type="Google" id="ProtNLM"/>
    </source>
</evidence>
<evidence type="ECO:0000313" key="2">
    <source>
        <dbReference type="EMBL" id="GAA5529169.1"/>
    </source>
</evidence>
<keyword evidence="1" id="KW-0812">Transmembrane</keyword>
<keyword evidence="3" id="KW-1185">Reference proteome</keyword>
<gene>
    <name evidence="2" type="ORF">Hgul01_02975</name>
</gene>
<comment type="caution">
    <text evidence="2">The sequence shown here is derived from an EMBL/GenBank/DDBJ whole genome shotgun (WGS) entry which is preliminary data.</text>
</comment>
<evidence type="ECO:0000313" key="3">
    <source>
        <dbReference type="Proteomes" id="UP001428290"/>
    </source>
</evidence>
<feature type="transmembrane region" description="Helical" evidence="1">
    <location>
        <begin position="157"/>
        <end position="186"/>
    </location>
</feature>
<accession>A0ABP9X191</accession>
<dbReference type="EMBL" id="BAABRU010000010">
    <property type="protein sequence ID" value="GAA5529169.1"/>
    <property type="molecule type" value="Genomic_DNA"/>
</dbReference>
<evidence type="ECO:0000256" key="1">
    <source>
        <dbReference type="SAM" id="Phobius"/>
    </source>
</evidence>
<keyword evidence="1" id="KW-1133">Transmembrane helix</keyword>
<dbReference type="Proteomes" id="UP001428290">
    <property type="component" value="Unassembled WGS sequence"/>
</dbReference>
<dbReference type="RefSeq" id="WP_345722780.1">
    <property type="nucleotide sequence ID" value="NZ_BAABRU010000010.1"/>
</dbReference>
<keyword evidence="1" id="KW-0472">Membrane</keyword>
<name>A0ABP9X191_9CHLR</name>
<sequence length="187" mass="22249">MQPIIFRARNYKRQLFIMLFSGCIMIAIPIIFKVIFDMKRFPVFFVIMGILYFYGAISDYRRELIIDDQGITVKRLFNPSRTAEWKDISAIQYFMFFNRPIEYILFDRDVQLLDALYPSIVPKPYHRRVLLLNEWDNYEQIKLLAEQKMPSLANKDLIVPFTFSLSSFIKQVLVYGVILIPIIIIWG</sequence>
<feature type="transmembrane region" description="Helical" evidence="1">
    <location>
        <begin position="41"/>
        <end position="57"/>
    </location>
</feature>
<protein>
    <recommendedName>
        <fullName evidence="4">PH domain-containing protein</fullName>
    </recommendedName>
</protein>